<evidence type="ECO:0000313" key="5">
    <source>
        <dbReference type="EMBL" id="QXQ15375.1"/>
    </source>
</evidence>
<comment type="subcellular location">
    <subcellularLocation>
        <location evidence="1">Membrane</location>
    </subcellularLocation>
</comment>
<sequence>MSKPDTVVDARPPDATPDPDPAATDHGGPDHAELACPLCSAAGEDAAIQPTRRGRSVAWVRRAALPLTALTAVVAVTAAAVLGWQLRQERRIDDARAAAVAAARAYGVTLTSVKADDLDSGFAAVLDGATGEFRDMYSKSSGDLRTLLQDNKASGTGTVVDAAAKSATETKVEVLLFIDQTITNAASPDPRIDRSRVDMTMELVDGRWLASRVFLP</sequence>
<evidence type="ECO:0000313" key="6">
    <source>
        <dbReference type="Proteomes" id="UP000887023"/>
    </source>
</evidence>
<protein>
    <recommendedName>
        <fullName evidence="7">Mce-associated membrane protein</fullName>
    </recommendedName>
</protein>
<dbReference type="RefSeq" id="WP_083529865.1">
    <property type="nucleotide sequence ID" value="NZ_CBCRUZ010000001.1"/>
</dbReference>
<dbReference type="PANTHER" id="PTHR37042">
    <property type="entry name" value="OUTER MEMBRANE PROTEIN RV1973"/>
    <property type="match status" value="1"/>
</dbReference>
<evidence type="ECO:0000256" key="1">
    <source>
        <dbReference type="ARBA" id="ARBA00004370"/>
    </source>
</evidence>
<gene>
    <name evidence="5" type="ORF">KV203_08725</name>
</gene>
<dbReference type="Proteomes" id="UP000887023">
    <property type="component" value="Chromosome"/>
</dbReference>
<dbReference type="EMBL" id="CP079105">
    <property type="protein sequence ID" value="QXQ15375.1"/>
    <property type="molecule type" value="Genomic_DNA"/>
</dbReference>
<keyword evidence="4" id="KW-0812">Transmembrane</keyword>
<organism evidence="5 6">
    <name type="scientific">Skermania pinensis</name>
    <dbReference type="NCBI Taxonomy" id="39122"/>
    <lineage>
        <taxon>Bacteria</taxon>
        <taxon>Bacillati</taxon>
        <taxon>Actinomycetota</taxon>
        <taxon>Actinomycetes</taxon>
        <taxon>Mycobacteriales</taxon>
        <taxon>Gordoniaceae</taxon>
        <taxon>Skermania</taxon>
    </lineage>
</organism>
<evidence type="ECO:0008006" key="7">
    <source>
        <dbReference type="Google" id="ProtNLM"/>
    </source>
</evidence>
<reference evidence="5" key="1">
    <citation type="submission" date="2021-07" db="EMBL/GenBank/DDBJ databases">
        <title>Candidatus Kaistella beijingensis sp. nov. isolated from a municipal wastewater treatment plant is involved in sludge foaming.</title>
        <authorList>
            <person name="Song Y."/>
            <person name="Liu S.-J."/>
        </authorList>
    </citation>
    <scope>NUCLEOTIDE SEQUENCE</scope>
    <source>
        <strain evidence="5">DSM 43998</strain>
    </source>
</reference>
<proteinExistence type="predicted"/>
<name>A0ABX8SG15_9ACTN</name>
<evidence type="ECO:0000256" key="2">
    <source>
        <dbReference type="ARBA" id="ARBA00023136"/>
    </source>
</evidence>
<feature type="transmembrane region" description="Helical" evidence="4">
    <location>
        <begin position="63"/>
        <end position="84"/>
    </location>
</feature>
<keyword evidence="4" id="KW-1133">Transmembrane helix</keyword>
<evidence type="ECO:0000256" key="4">
    <source>
        <dbReference type="SAM" id="Phobius"/>
    </source>
</evidence>
<feature type="compositionally biased region" description="Basic and acidic residues" evidence="3">
    <location>
        <begin position="1"/>
        <end position="12"/>
    </location>
</feature>
<dbReference type="PANTHER" id="PTHR37042:SF4">
    <property type="entry name" value="OUTER MEMBRANE PROTEIN RV1973"/>
    <property type="match status" value="1"/>
</dbReference>
<keyword evidence="2 4" id="KW-0472">Membrane</keyword>
<evidence type="ECO:0000256" key="3">
    <source>
        <dbReference type="SAM" id="MobiDB-lite"/>
    </source>
</evidence>
<accession>A0ABX8SG15</accession>
<keyword evidence="6" id="KW-1185">Reference proteome</keyword>
<feature type="region of interest" description="Disordered" evidence="3">
    <location>
        <begin position="1"/>
        <end position="31"/>
    </location>
</feature>